<evidence type="ECO:0000256" key="1">
    <source>
        <dbReference type="ARBA" id="ARBA00009156"/>
    </source>
</evidence>
<keyword evidence="3" id="KW-0418">Kinase</keyword>
<dbReference type="GO" id="GO:0016301">
    <property type="term" value="F:kinase activity"/>
    <property type="evidence" value="ECO:0007669"/>
    <property type="project" value="UniProtKB-KW"/>
</dbReference>
<dbReference type="PANTHER" id="PTHR43095">
    <property type="entry name" value="SUGAR KINASE"/>
    <property type="match status" value="1"/>
</dbReference>
<evidence type="ECO:0000259" key="5">
    <source>
        <dbReference type="Pfam" id="PF02782"/>
    </source>
</evidence>
<dbReference type="AlphaFoldDB" id="A0A414J589"/>
<dbReference type="Pfam" id="PF00370">
    <property type="entry name" value="FGGY_N"/>
    <property type="match status" value="1"/>
</dbReference>
<dbReference type="InterPro" id="IPR000577">
    <property type="entry name" value="Carb_kinase_FGGY"/>
</dbReference>
<dbReference type="EMBL" id="QSKF01000007">
    <property type="protein sequence ID" value="RHE39538.1"/>
    <property type="molecule type" value="Genomic_DNA"/>
</dbReference>
<comment type="caution">
    <text evidence="6">The sequence shown here is derived from an EMBL/GenBank/DDBJ whole genome shotgun (WGS) entry which is preliminary data.</text>
</comment>
<dbReference type="Pfam" id="PF02782">
    <property type="entry name" value="FGGY_C"/>
    <property type="match status" value="1"/>
</dbReference>
<name>A0A414J589_9FIRM</name>
<dbReference type="InterPro" id="IPR043129">
    <property type="entry name" value="ATPase_NBD"/>
</dbReference>
<dbReference type="InterPro" id="IPR018484">
    <property type="entry name" value="FGGY_N"/>
</dbReference>
<dbReference type="GO" id="GO:0005975">
    <property type="term" value="P:carbohydrate metabolic process"/>
    <property type="evidence" value="ECO:0007669"/>
    <property type="project" value="InterPro"/>
</dbReference>
<evidence type="ECO:0000256" key="2">
    <source>
        <dbReference type="ARBA" id="ARBA00022679"/>
    </source>
</evidence>
<dbReference type="PIRSF" id="PIRSF000538">
    <property type="entry name" value="GlpK"/>
    <property type="match status" value="1"/>
</dbReference>
<feature type="domain" description="Carbohydrate kinase FGGY N-terminal" evidence="4">
    <location>
        <begin position="13"/>
        <end position="254"/>
    </location>
</feature>
<evidence type="ECO:0008006" key="8">
    <source>
        <dbReference type="Google" id="ProtNLM"/>
    </source>
</evidence>
<accession>A0A414J589</accession>
<evidence type="ECO:0000313" key="7">
    <source>
        <dbReference type="Proteomes" id="UP000283745"/>
    </source>
</evidence>
<organism evidence="6 7">
    <name type="scientific">Blautia obeum</name>
    <dbReference type="NCBI Taxonomy" id="40520"/>
    <lineage>
        <taxon>Bacteria</taxon>
        <taxon>Bacillati</taxon>
        <taxon>Bacillota</taxon>
        <taxon>Clostridia</taxon>
        <taxon>Lachnospirales</taxon>
        <taxon>Lachnospiraceae</taxon>
        <taxon>Blautia</taxon>
    </lineage>
</organism>
<proteinExistence type="inferred from homology"/>
<reference evidence="6 7" key="1">
    <citation type="submission" date="2018-08" db="EMBL/GenBank/DDBJ databases">
        <title>A genome reference for cultivated species of the human gut microbiota.</title>
        <authorList>
            <person name="Zou Y."/>
            <person name="Xue W."/>
            <person name="Luo G."/>
        </authorList>
    </citation>
    <scope>NUCLEOTIDE SEQUENCE [LARGE SCALE GENOMIC DNA]</scope>
    <source>
        <strain evidence="6 7">AM28-23</strain>
    </source>
</reference>
<gene>
    <name evidence="6" type="ORF">DW740_09870</name>
</gene>
<protein>
    <recommendedName>
        <fullName evidence="8">Carbohydrate kinase</fullName>
    </recommendedName>
</protein>
<dbReference type="CDD" id="cd07773">
    <property type="entry name" value="ASKHA_NBD_FGGY_FK"/>
    <property type="match status" value="1"/>
</dbReference>
<dbReference type="Proteomes" id="UP000283745">
    <property type="component" value="Unassembled WGS sequence"/>
</dbReference>
<keyword evidence="2" id="KW-0808">Transferase</keyword>
<evidence type="ECO:0000256" key="3">
    <source>
        <dbReference type="ARBA" id="ARBA00022777"/>
    </source>
</evidence>
<evidence type="ECO:0000313" key="6">
    <source>
        <dbReference type="EMBL" id="RHE39538.1"/>
    </source>
</evidence>
<evidence type="ECO:0000259" key="4">
    <source>
        <dbReference type="Pfam" id="PF00370"/>
    </source>
</evidence>
<dbReference type="InterPro" id="IPR018485">
    <property type="entry name" value="FGGY_C"/>
</dbReference>
<dbReference type="InterPro" id="IPR050406">
    <property type="entry name" value="FGGY_Carb_Kinase"/>
</dbReference>
<dbReference type="SUPFAM" id="SSF53067">
    <property type="entry name" value="Actin-like ATPase domain"/>
    <property type="match status" value="2"/>
</dbReference>
<comment type="similarity">
    <text evidence="1">Belongs to the FGGY kinase family.</text>
</comment>
<sequence>MCRRKKVRKTAAYIGLDVGSSGCKAAVLDRDGNILIEKRREYGFEYPSKGRVELNPVTVWSCVKEVLTDIAQEKCDCEIRMIAVSSIGEAMVMVDENDKVLYNGIMYLDERGPETVRQVDEAVGVDEMHRITGLPPRMFYSLNRILWMQKNEPQILEKTAHYFLFEDYITYMLSGKRLVSQSTASKTWMMDVKKMEWSEKIGKIFRVPLERFSKIVQIGTIAGNIRTELAKETGLPETVQVIVGCHDQCAATLGSGCVAGGDVAAGEGSTESLNLVVNREKLTDDFWNLDVCLEPYIVPGTYMVPVGQHTHGTSLRWFANQFAKDLKGMQTPTKSVYDMLNEICAPDAGEVFFLPYLTRANLMDGANRSLGVFLGMEVGTTREILYRALLEGVSFETRLCLDILKSSNLPVERMVAAGGCSKSELLMQMKADVLGCDVAILKNADAGISALAMICAVADGVYSSYEEAAEQFIGITRKYCMREKLHDVYSVKYEKYKIIRETMKKLYAQI</sequence>
<dbReference type="Gene3D" id="3.30.420.40">
    <property type="match status" value="2"/>
</dbReference>
<feature type="domain" description="Carbohydrate kinase FGGY C-terminal" evidence="5">
    <location>
        <begin position="294"/>
        <end position="458"/>
    </location>
</feature>
<dbReference type="PANTHER" id="PTHR43095:SF2">
    <property type="entry name" value="GLUCONOKINASE"/>
    <property type="match status" value="1"/>
</dbReference>